<gene>
    <name evidence="2" type="ORF">Y1Q_0004221</name>
</gene>
<feature type="region of interest" description="Disordered" evidence="1">
    <location>
        <begin position="1"/>
        <end position="33"/>
    </location>
</feature>
<protein>
    <submittedName>
        <fullName evidence="2">Uncharacterized protein</fullName>
    </submittedName>
</protein>
<accession>A0A151M7L5</accession>
<evidence type="ECO:0000256" key="1">
    <source>
        <dbReference type="SAM" id="MobiDB-lite"/>
    </source>
</evidence>
<sequence length="114" mass="12837">MPAQRTDKTATREKPDVAGSKGKRRGTCSCQRSHHSFRAAKTIQTLAEKKPTTPQPCVASLRLSTRLAKEKPAILEGLCYVARRYLNSMWLEMRAAAIKFTGERRYLVKTLSDL</sequence>
<proteinExistence type="predicted"/>
<feature type="compositionally biased region" description="Basic and acidic residues" evidence="1">
    <location>
        <begin position="1"/>
        <end position="16"/>
    </location>
</feature>
<evidence type="ECO:0000313" key="2">
    <source>
        <dbReference type="EMBL" id="KYO20487.1"/>
    </source>
</evidence>
<comment type="caution">
    <text evidence="2">The sequence shown here is derived from an EMBL/GenBank/DDBJ whole genome shotgun (WGS) entry which is preliminary data.</text>
</comment>
<keyword evidence="3" id="KW-1185">Reference proteome</keyword>
<reference evidence="2 3" key="1">
    <citation type="journal article" date="2012" name="Genome Biol.">
        <title>Sequencing three crocodilian genomes to illuminate the evolution of archosaurs and amniotes.</title>
        <authorList>
            <person name="St John J.A."/>
            <person name="Braun E.L."/>
            <person name="Isberg S.R."/>
            <person name="Miles L.G."/>
            <person name="Chong A.Y."/>
            <person name="Gongora J."/>
            <person name="Dalzell P."/>
            <person name="Moran C."/>
            <person name="Bed'hom B."/>
            <person name="Abzhanov A."/>
            <person name="Burgess S.C."/>
            <person name="Cooksey A.M."/>
            <person name="Castoe T.A."/>
            <person name="Crawford N.G."/>
            <person name="Densmore L.D."/>
            <person name="Drew J.C."/>
            <person name="Edwards S.V."/>
            <person name="Faircloth B.C."/>
            <person name="Fujita M.K."/>
            <person name="Greenwold M.J."/>
            <person name="Hoffmann F.G."/>
            <person name="Howard J.M."/>
            <person name="Iguchi T."/>
            <person name="Janes D.E."/>
            <person name="Khan S.Y."/>
            <person name="Kohno S."/>
            <person name="de Koning A.J."/>
            <person name="Lance S.L."/>
            <person name="McCarthy F.M."/>
            <person name="McCormack J.E."/>
            <person name="Merchant M.E."/>
            <person name="Peterson D.G."/>
            <person name="Pollock D.D."/>
            <person name="Pourmand N."/>
            <person name="Raney B.J."/>
            <person name="Roessler K.A."/>
            <person name="Sanford J.R."/>
            <person name="Sawyer R.H."/>
            <person name="Schmidt C.J."/>
            <person name="Triplett E.W."/>
            <person name="Tuberville T.D."/>
            <person name="Venegas-Anaya M."/>
            <person name="Howard J.T."/>
            <person name="Jarvis E.D."/>
            <person name="Guillette L.J.Jr."/>
            <person name="Glenn T.C."/>
            <person name="Green R.E."/>
            <person name="Ray D.A."/>
        </authorList>
    </citation>
    <scope>NUCLEOTIDE SEQUENCE [LARGE SCALE GENOMIC DNA]</scope>
    <source>
        <strain evidence="2">KSC_2009_1</strain>
    </source>
</reference>
<dbReference type="EMBL" id="AKHW03006387">
    <property type="protein sequence ID" value="KYO20487.1"/>
    <property type="molecule type" value="Genomic_DNA"/>
</dbReference>
<dbReference type="Proteomes" id="UP000050525">
    <property type="component" value="Unassembled WGS sequence"/>
</dbReference>
<name>A0A151M7L5_ALLMI</name>
<organism evidence="2 3">
    <name type="scientific">Alligator mississippiensis</name>
    <name type="common">American alligator</name>
    <dbReference type="NCBI Taxonomy" id="8496"/>
    <lineage>
        <taxon>Eukaryota</taxon>
        <taxon>Metazoa</taxon>
        <taxon>Chordata</taxon>
        <taxon>Craniata</taxon>
        <taxon>Vertebrata</taxon>
        <taxon>Euteleostomi</taxon>
        <taxon>Archelosauria</taxon>
        <taxon>Archosauria</taxon>
        <taxon>Crocodylia</taxon>
        <taxon>Alligatoridae</taxon>
        <taxon>Alligatorinae</taxon>
        <taxon>Alligator</taxon>
    </lineage>
</organism>
<dbReference type="AlphaFoldDB" id="A0A151M7L5"/>
<feature type="compositionally biased region" description="Basic residues" evidence="1">
    <location>
        <begin position="21"/>
        <end position="33"/>
    </location>
</feature>
<evidence type="ECO:0000313" key="3">
    <source>
        <dbReference type="Proteomes" id="UP000050525"/>
    </source>
</evidence>